<protein>
    <submittedName>
        <fullName evidence="1">Succinylglutamate desuccinylase/aspartoacylase family protein</fullName>
    </submittedName>
</protein>
<proteinExistence type="predicted"/>
<gene>
    <name evidence="1" type="ORF">JHL16_25725</name>
</gene>
<keyword evidence="2" id="KW-1185">Reference proteome</keyword>
<evidence type="ECO:0000313" key="1">
    <source>
        <dbReference type="EMBL" id="MBK1869788.1"/>
    </source>
</evidence>
<name>A0ACC5RAW8_9HYPH</name>
<dbReference type="Proteomes" id="UP000616151">
    <property type="component" value="Unassembled WGS sequence"/>
</dbReference>
<reference evidence="1" key="1">
    <citation type="submission" date="2021-01" db="EMBL/GenBank/DDBJ databases">
        <authorList>
            <person name="Sun Q."/>
        </authorList>
    </citation>
    <scope>NUCLEOTIDE SEQUENCE</scope>
    <source>
        <strain evidence="1">YIM B02566</strain>
    </source>
</reference>
<sequence length="330" mass="35032">MIVSPHHLDLTVTGKQHLDIHLADGLSLPLTIVHRGQGPAVLVAGGTHGDEFEGQIALTRLARTIAADDVLGTLILMPFHNVPACQAGTRLTPGDGCDLNRLYGRPHGSGPAHLIARFVETTLLPRIDWVIDLHSGGKAHEFVLSSNVQARYPSAECDAMLAPLLAFDAPYAIVFDEVPASPHMPHGGTLEDAARALGKKAISSELGGAGRATPQSLAVAERGLRNLLSHIGVVPSDDARRPEQSRSRLLFLGRPEHHVTIATTGCFAPLVELGTEVRRGDLLGHIESRETAEAIHAPTAGVVIAVASRGRQQKGNAVIYLADDITPEKT</sequence>
<accession>A0ACC5RAW8</accession>
<evidence type="ECO:0000313" key="2">
    <source>
        <dbReference type="Proteomes" id="UP000616151"/>
    </source>
</evidence>
<comment type="caution">
    <text evidence="1">The sequence shown here is derived from an EMBL/GenBank/DDBJ whole genome shotgun (WGS) entry which is preliminary data.</text>
</comment>
<organism evidence="1 2">
    <name type="scientific">Taklimakanibacter albus</name>
    <dbReference type="NCBI Taxonomy" id="2800327"/>
    <lineage>
        <taxon>Bacteria</taxon>
        <taxon>Pseudomonadati</taxon>
        <taxon>Pseudomonadota</taxon>
        <taxon>Alphaproteobacteria</taxon>
        <taxon>Hyphomicrobiales</taxon>
        <taxon>Aestuariivirgaceae</taxon>
        <taxon>Taklimakanibacter</taxon>
    </lineage>
</organism>
<dbReference type="EMBL" id="JAENHL010000008">
    <property type="protein sequence ID" value="MBK1869788.1"/>
    <property type="molecule type" value="Genomic_DNA"/>
</dbReference>